<keyword evidence="2" id="KW-1185">Reference proteome</keyword>
<protein>
    <submittedName>
        <fullName evidence="1">Uncharacterized protein</fullName>
    </submittedName>
</protein>
<accession>A0ABR5J8Z0</accession>
<sequence>MDFNITGEEEALLLRVAERLAAGDAPSEDELAEELGDDARGQLRSLADKGWLSLERAAEDGPVTVRTLTPLAQAALSNRRDVGE</sequence>
<dbReference type="Proteomes" id="UP000037020">
    <property type="component" value="Unassembled WGS sequence"/>
</dbReference>
<organism evidence="1 2">
    <name type="scientific">Streptomyces varsoviensis</name>
    <dbReference type="NCBI Taxonomy" id="67373"/>
    <lineage>
        <taxon>Bacteria</taxon>
        <taxon>Bacillati</taxon>
        <taxon>Actinomycetota</taxon>
        <taxon>Actinomycetes</taxon>
        <taxon>Kitasatosporales</taxon>
        <taxon>Streptomycetaceae</taxon>
        <taxon>Streptomyces</taxon>
    </lineage>
</organism>
<dbReference type="SUPFAM" id="SSF46785">
    <property type="entry name" value="Winged helix' DNA-binding domain"/>
    <property type="match status" value="1"/>
</dbReference>
<proteinExistence type="predicted"/>
<name>A0ABR5J8Z0_9ACTN</name>
<comment type="caution">
    <text evidence="1">The sequence shown here is derived from an EMBL/GenBank/DDBJ whole genome shotgun (WGS) entry which is preliminary data.</text>
</comment>
<evidence type="ECO:0000313" key="2">
    <source>
        <dbReference type="Proteomes" id="UP000037020"/>
    </source>
</evidence>
<reference evidence="1 2" key="1">
    <citation type="submission" date="2015-07" db="EMBL/GenBank/DDBJ databases">
        <authorList>
            <person name="Ju K.-S."/>
            <person name="Doroghazi J.R."/>
            <person name="Metcalf W.W."/>
        </authorList>
    </citation>
    <scope>NUCLEOTIDE SEQUENCE [LARGE SCALE GENOMIC DNA]</scope>
    <source>
        <strain evidence="1 2">NRRL B-3589</strain>
    </source>
</reference>
<evidence type="ECO:0000313" key="1">
    <source>
        <dbReference type="EMBL" id="KOG89865.1"/>
    </source>
</evidence>
<gene>
    <name evidence="1" type="ORF">ADK38_11895</name>
</gene>
<dbReference type="RefSeq" id="WP_030890253.1">
    <property type="nucleotide sequence ID" value="NZ_JBEZAH010000003.1"/>
</dbReference>
<dbReference type="InterPro" id="IPR036390">
    <property type="entry name" value="WH_DNA-bd_sf"/>
</dbReference>
<dbReference type="EMBL" id="LGUT01000995">
    <property type="protein sequence ID" value="KOG89865.1"/>
    <property type="molecule type" value="Genomic_DNA"/>
</dbReference>